<proteinExistence type="predicted"/>
<dbReference type="EC" id="2.3.1.82" evidence="2"/>
<name>A0A446CEB0_9BURK</name>
<sequence length="119" mass="12603">MKAAAITSPGDAAWLRLRMALWPDASAAEHQEEMDDLLALPDRYAQFMARSGSGQPIGLAEASIRVDYVNGTNASPVAFLEGLYVVPEARQQGAARTLLAAVREWGCSAFPQICPAAGG</sequence>
<protein>
    <submittedName>
        <fullName evidence="2">Aminoglycoside N(6')-acetyltransferase type 1</fullName>
        <ecNumber evidence="2">2.3.1.82</ecNumber>
    </submittedName>
</protein>
<organism evidence="2 3">
    <name type="scientific">Achromobacter agilis</name>
    <dbReference type="NCBI Taxonomy" id="1353888"/>
    <lineage>
        <taxon>Bacteria</taxon>
        <taxon>Pseudomonadati</taxon>
        <taxon>Pseudomonadota</taxon>
        <taxon>Betaproteobacteria</taxon>
        <taxon>Burkholderiales</taxon>
        <taxon>Alcaligenaceae</taxon>
        <taxon>Achromobacter</taxon>
    </lineage>
</organism>
<dbReference type="RefSeq" id="WP_129527669.1">
    <property type="nucleotide sequence ID" value="NZ_UFQB01000008.1"/>
</dbReference>
<dbReference type="Proteomes" id="UP000289184">
    <property type="component" value="Unassembled WGS sequence"/>
</dbReference>
<dbReference type="EMBL" id="UFQB01000008">
    <property type="protein sequence ID" value="SSW66188.1"/>
    <property type="molecule type" value="Genomic_DNA"/>
</dbReference>
<gene>
    <name evidence="2" type="ORF">AGI3411_02474</name>
</gene>
<evidence type="ECO:0000313" key="3">
    <source>
        <dbReference type="Proteomes" id="UP000289184"/>
    </source>
</evidence>
<evidence type="ECO:0000313" key="2">
    <source>
        <dbReference type="EMBL" id="SSW66188.1"/>
    </source>
</evidence>
<dbReference type="GO" id="GO:0047663">
    <property type="term" value="F:aminoglycoside 6'-N-acetyltransferase activity"/>
    <property type="evidence" value="ECO:0007669"/>
    <property type="project" value="UniProtKB-EC"/>
</dbReference>
<reference evidence="2 3" key="1">
    <citation type="submission" date="2018-07" db="EMBL/GenBank/DDBJ databases">
        <authorList>
            <person name="Peeters C."/>
        </authorList>
    </citation>
    <scope>NUCLEOTIDE SEQUENCE [LARGE SCALE GENOMIC DNA]</scope>
    <source>
        <strain evidence="2 3">LMG 3411</strain>
    </source>
</reference>
<feature type="domain" description="N-acetyltransferase" evidence="1">
    <location>
        <begin position="15"/>
        <end position="105"/>
    </location>
</feature>
<dbReference type="OrthoDB" id="118633at2"/>
<dbReference type="InterPro" id="IPR016181">
    <property type="entry name" value="Acyl_CoA_acyltransferase"/>
</dbReference>
<evidence type="ECO:0000259" key="1">
    <source>
        <dbReference type="Pfam" id="PF00583"/>
    </source>
</evidence>
<dbReference type="AlphaFoldDB" id="A0A446CEB0"/>
<dbReference type="SUPFAM" id="SSF55729">
    <property type="entry name" value="Acyl-CoA N-acyltransferases (Nat)"/>
    <property type="match status" value="1"/>
</dbReference>
<dbReference type="InterPro" id="IPR000182">
    <property type="entry name" value="GNAT_dom"/>
</dbReference>
<keyword evidence="3" id="KW-1185">Reference proteome</keyword>
<keyword evidence="2" id="KW-0808">Transferase</keyword>
<accession>A0A446CEB0</accession>
<dbReference type="Pfam" id="PF00583">
    <property type="entry name" value="Acetyltransf_1"/>
    <property type="match status" value="1"/>
</dbReference>
<dbReference type="CDD" id="cd04301">
    <property type="entry name" value="NAT_SF"/>
    <property type="match status" value="1"/>
</dbReference>
<keyword evidence="2" id="KW-0012">Acyltransferase</keyword>
<dbReference type="Gene3D" id="3.40.630.30">
    <property type="match status" value="1"/>
</dbReference>